<keyword evidence="1" id="KW-0812">Transmembrane</keyword>
<accession>A0A540VU10</accession>
<organism evidence="2 3">
    <name type="scientific">Spiribacter salinus</name>
    <dbReference type="NCBI Taxonomy" id="1335746"/>
    <lineage>
        <taxon>Bacteria</taxon>
        <taxon>Pseudomonadati</taxon>
        <taxon>Pseudomonadota</taxon>
        <taxon>Gammaproteobacteria</taxon>
        <taxon>Chromatiales</taxon>
        <taxon>Ectothiorhodospiraceae</taxon>
        <taxon>Spiribacter</taxon>
    </lineage>
</organism>
<protein>
    <submittedName>
        <fullName evidence="2">Uncharacterized protein</fullName>
    </submittedName>
</protein>
<dbReference type="EMBL" id="VIFK01000020">
    <property type="protein sequence ID" value="TQF00207.1"/>
    <property type="molecule type" value="Genomic_DNA"/>
</dbReference>
<comment type="caution">
    <text evidence="2">The sequence shown here is derived from an EMBL/GenBank/DDBJ whole genome shotgun (WGS) entry which is preliminary data.</text>
</comment>
<name>A0A540VU10_9GAMM</name>
<sequence>MTKGFKDIARNVWTRIGRFLSVARGFWATFWEGAGGSAVVIAGGVLVGILATLFYREIHESWPLRPDTKFDWGKKAAWFWAATAIFVLGVLAREKYRLAAYRRDRSLLHQDIDAVREVAHSMPPKDCLEKAAQLFRRVSRETDVIVLGASAANPGAEFQNWREPVNEAIRSILDALINIAHIFDSPHGDPTPVYRANVMWVRETQDAEDEAVQQTLWDWAQRLAPASNAEQFFASVDRLLVLDLNLTTNSLDVGNPEPDTLAPLCLGFTDSDGYRANINLPGAPECLSNTSMERIADSHEICSILRNQKKEYGDAALRKVDEYYKKNTVGRSIISMPITGIDPDNPESEEDWVPAVLSIYRNEPGILHTDDRATMFHHEIVPFLDLLARLCRLRSELDSKGGHVITTYTMLSEQTRNSDDDSGASDHV</sequence>
<proteinExistence type="predicted"/>
<evidence type="ECO:0000313" key="2">
    <source>
        <dbReference type="EMBL" id="TQF00207.1"/>
    </source>
</evidence>
<dbReference type="Proteomes" id="UP000315400">
    <property type="component" value="Unassembled WGS sequence"/>
</dbReference>
<feature type="transmembrane region" description="Helical" evidence="1">
    <location>
        <begin position="76"/>
        <end position="92"/>
    </location>
</feature>
<reference evidence="2 3" key="1">
    <citation type="submission" date="2019-06" db="EMBL/GenBank/DDBJ databases">
        <title>Metagenome assembled Genome of Spiribacter salinus SL48-SHIP from the microbial mat of Salt Lake 48 (Novosibirsk region, Russia).</title>
        <authorList>
            <person name="Shipova A."/>
            <person name="Rozanov A.S."/>
            <person name="Bryanskaya A.V."/>
            <person name="Peltek S.E."/>
        </authorList>
    </citation>
    <scope>NUCLEOTIDE SEQUENCE [LARGE SCALE GENOMIC DNA]</scope>
    <source>
        <strain evidence="2">SL48-SHIP-2</strain>
    </source>
</reference>
<keyword evidence="1" id="KW-1133">Transmembrane helix</keyword>
<gene>
    <name evidence="2" type="ORF">FKY71_04675</name>
</gene>
<dbReference type="AlphaFoldDB" id="A0A540VU10"/>
<keyword evidence="1" id="KW-0472">Membrane</keyword>
<evidence type="ECO:0000256" key="1">
    <source>
        <dbReference type="SAM" id="Phobius"/>
    </source>
</evidence>
<feature type="transmembrane region" description="Helical" evidence="1">
    <location>
        <begin position="36"/>
        <end position="55"/>
    </location>
</feature>
<evidence type="ECO:0000313" key="3">
    <source>
        <dbReference type="Proteomes" id="UP000315400"/>
    </source>
</evidence>